<reference evidence="1 2" key="2">
    <citation type="journal article" date="2022" name="Mol. Ecol. Resour.">
        <title>The genomes of chicory, endive, great burdock and yacon provide insights into Asteraceae paleo-polyploidization history and plant inulin production.</title>
        <authorList>
            <person name="Fan W."/>
            <person name="Wang S."/>
            <person name="Wang H."/>
            <person name="Wang A."/>
            <person name="Jiang F."/>
            <person name="Liu H."/>
            <person name="Zhao H."/>
            <person name="Xu D."/>
            <person name="Zhang Y."/>
        </authorList>
    </citation>
    <scope>NUCLEOTIDE SEQUENCE [LARGE SCALE GENOMIC DNA]</scope>
    <source>
        <strain evidence="2">cv. Punajuju</strain>
        <tissue evidence="1">Leaves</tissue>
    </source>
</reference>
<gene>
    <name evidence="1" type="ORF">L2E82_07836</name>
</gene>
<name>A0ACB9G4H2_CICIN</name>
<organism evidence="1 2">
    <name type="scientific">Cichorium intybus</name>
    <name type="common">Chicory</name>
    <dbReference type="NCBI Taxonomy" id="13427"/>
    <lineage>
        <taxon>Eukaryota</taxon>
        <taxon>Viridiplantae</taxon>
        <taxon>Streptophyta</taxon>
        <taxon>Embryophyta</taxon>
        <taxon>Tracheophyta</taxon>
        <taxon>Spermatophyta</taxon>
        <taxon>Magnoliopsida</taxon>
        <taxon>eudicotyledons</taxon>
        <taxon>Gunneridae</taxon>
        <taxon>Pentapetalae</taxon>
        <taxon>asterids</taxon>
        <taxon>campanulids</taxon>
        <taxon>Asterales</taxon>
        <taxon>Asteraceae</taxon>
        <taxon>Cichorioideae</taxon>
        <taxon>Cichorieae</taxon>
        <taxon>Cichoriinae</taxon>
        <taxon>Cichorium</taxon>
    </lineage>
</organism>
<proteinExistence type="predicted"/>
<keyword evidence="2" id="KW-1185">Reference proteome</keyword>
<dbReference type="EMBL" id="CM042010">
    <property type="protein sequence ID" value="KAI3778494.1"/>
    <property type="molecule type" value="Genomic_DNA"/>
</dbReference>
<evidence type="ECO:0000313" key="1">
    <source>
        <dbReference type="EMBL" id="KAI3778494.1"/>
    </source>
</evidence>
<dbReference type="Proteomes" id="UP001055811">
    <property type="component" value="Linkage Group LG02"/>
</dbReference>
<sequence length="85" mass="9573">MLNLIPFVEKRSPRFVFLTNHIWMVGLSITETCKEGNLQSIQQCHMLSMTQIHNAELVEGTNNILFCIAVTIGNIKLVKIMANAT</sequence>
<evidence type="ECO:0000313" key="2">
    <source>
        <dbReference type="Proteomes" id="UP001055811"/>
    </source>
</evidence>
<comment type="caution">
    <text evidence="1">The sequence shown here is derived from an EMBL/GenBank/DDBJ whole genome shotgun (WGS) entry which is preliminary data.</text>
</comment>
<reference evidence="2" key="1">
    <citation type="journal article" date="2022" name="Mol. Ecol. Resour.">
        <title>The genomes of chicory, endive, great burdock and yacon provide insights into Asteraceae palaeo-polyploidization history and plant inulin production.</title>
        <authorList>
            <person name="Fan W."/>
            <person name="Wang S."/>
            <person name="Wang H."/>
            <person name="Wang A."/>
            <person name="Jiang F."/>
            <person name="Liu H."/>
            <person name="Zhao H."/>
            <person name="Xu D."/>
            <person name="Zhang Y."/>
        </authorList>
    </citation>
    <scope>NUCLEOTIDE SEQUENCE [LARGE SCALE GENOMIC DNA]</scope>
    <source>
        <strain evidence="2">cv. Punajuju</strain>
    </source>
</reference>
<accession>A0ACB9G4H2</accession>
<protein>
    <submittedName>
        <fullName evidence="1">Uncharacterized protein</fullName>
    </submittedName>
</protein>